<evidence type="ECO:0000256" key="5">
    <source>
        <dbReference type="ARBA" id="ARBA00023065"/>
    </source>
</evidence>
<evidence type="ECO:0000256" key="8">
    <source>
        <dbReference type="HAMAP-Rule" id="MF_01521"/>
    </source>
</evidence>
<feature type="transmembrane region" description="Helical" evidence="8">
    <location>
        <begin position="12"/>
        <end position="30"/>
    </location>
</feature>
<protein>
    <recommendedName>
        <fullName evidence="8">Putative manganese efflux pump MntP</fullName>
    </recommendedName>
</protein>
<feature type="transmembrane region" description="Helical" evidence="8">
    <location>
        <begin position="106"/>
        <end position="129"/>
    </location>
</feature>
<dbReference type="RefSeq" id="WP_060668176.1">
    <property type="nucleotide sequence ID" value="NZ_LGTK01000017.1"/>
</dbReference>
<dbReference type="HAMAP" id="MF_01521">
    <property type="entry name" value="MntP_pump"/>
    <property type="match status" value="1"/>
</dbReference>
<proteinExistence type="inferred from homology"/>
<feature type="transmembrane region" description="Helical" evidence="8">
    <location>
        <begin position="42"/>
        <end position="66"/>
    </location>
</feature>
<dbReference type="Proteomes" id="UP000037854">
    <property type="component" value="Unassembled WGS sequence"/>
</dbReference>
<dbReference type="PANTHER" id="PTHR35529:SF1">
    <property type="entry name" value="MANGANESE EFFLUX PUMP MNTP-RELATED"/>
    <property type="match status" value="1"/>
</dbReference>
<accession>A0ABR5MKB5</accession>
<dbReference type="PANTHER" id="PTHR35529">
    <property type="entry name" value="MANGANESE EFFLUX PUMP MNTP-RELATED"/>
    <property type="match status" value="1"/>
</dbReference>
<keyword evidence="3 8" id="KW-0812">Transmembrane</keyword>
<keyword evidence="5 8" id="KW-0406">Ion transport</keyword>
<organism evidence="9 10">
    <name type="scientific">Oceanobacillus caeni</name>
    <dbReference type="NCBI Taxonomy" id="405946"/>
    <lineage>
        <taxon>Bacteria</taxon>
        <taxon>Bacillati</taxon>
        <taxon>Bacillota</taxon>
        <taxon>Bacilli</taxon>
        <taxon>Bacillales</taxon>
        <taxon>Bacillaceae</taxon>
        <taxon>Oceanobacillus</taxon>
    </lineage>
</organism>
<evidence type="ECO:0000256" key="2">
    <source>
        <dbReference type="ARBA" id="ARBA00022475"/>
    </source>
</evidence>
<comment type="similarity">
    <text evidence="8">Belongs to the MntP (TC 9.B.29) family.</text>
</comment>
<keyword evidence="7 8" id="KW-0464">Manganese</keyword>
<evidence type="ECO:0000256" key="7">
    <source>
        <dbReference type="ARBA" id="ARBA00023211"/>
    </source>
</evidence>
<comment type="function">
    <text evidence="8">Probably functions as a manganese efflux pump.</text>
</comment>
<evidence type="ECO:0000256" key="6">
    <source>
        <dbReference type="ARBA" id="ARBA00023136"/>
    </source>
</evidence>
<gene>
    <name evidence="8" type="primary">mntP</name>
    <name evidence="9" type="ORF">AFL42_06870</name>
</gene>
<comment type="caution">
    <text evidence="9">The sequence shown here is derived from an EMBL/GenBank/DDBJ whole genome shotgun (WGS) entry which is preliminary data.</text>
</comment>
<evidence type="ECO:0000256" key="1">
    <source>
        <dbReference type="ARBA" id="ARBA00022448"/>
    </source>
</evidence>
<keyword evidence="1 8" id="KW-0813">Transport</keyword>
<evidence type="ECO:0000256" key="3">
    <source>
        <dbReference type="ARBA" id="ARBA00022692"/>
    </source>
</evidence>
<evidence type="ECO:0000313" key="9">
    <source>
        <dbReference type="EMBL" id="KPH76190.1"/>
    </source>
</evidence>
<dbReference type="EMBL" id="LGTK01000017">
    <property type="protein sequence ID" value="KPH76190.1"/>
    <property type="molecule type" value="Genomic_DNA"/>
</dbReference>
<keyword evidence="4 8" id="KW-1133">Transmembrane helix</keyword>
<dbReference type="InterPro" id="IPR003810">
    <property type="entry name" value="Mntp/YtaF"/>
</dbReference>
<feature type="transmembrane region" description="Helical" evidence="8">
    <location>
        <begin position="72"/>
        <end position="94"/>
    </location>
</feature>
<comment type="subcellular location">
    <subcellularLocation>
        <location evidence="8">Cell membrane</location>
        <topology evidence="8">Multi-pass membrane protein</topology>
    </subcellularLocation>
</comment>
<name>A0ABR5MKB5_9BACI</name>
<dbReference type="InterPro" id="IPR022929">
    <property type="entry name" value="Put_MntP"/>
</dbReference>
<feature type="transmembrane region" description="Helical" evidence="8">
    <location>
        <begin position="135"/>
        <end position="155"/>
    </location>
</feature>
<evidence type="ECO:0000256" key="4">
    <source>
        <dbReference type="ARBA" id="ARBA00022989"/>
    </source>
</evidence>
<dbReference type="Pfam" id="PF02659">
    <property type="entry name" value="Mntp"/>
    <property type="match status" value="1"/>
</dbReference>
<keyword evidence="10" id="KW-1185">Reference proteome</keyword>
<reference evidence="9 10" key="1">
    <citation type="submission" date="2015-07" db="EMBL/GenBank/DDBJ databases">
        <title>High-quality draft genome sequence of Oceanobacillus caeni HM6, a bacillus isolated from a human feces.</title>
        <authorList>
            <person name="Kumar J."/>
            <person name="Verma M.K."/>
            <person name="Pandey R."/>
            <person name="Bhambi M."/>
            <person name="Chauhan N."/>
        </authorList>
    </citation>
    <scope>NUCLEOTIDE SEQUENCE [LARGE SCALE GENOMIC DNA]</scope>
    <source>
        <strain evidence="9 10">HM6</strain>
    </source>
</reference>
<feature type="transmembrane region" description="Helical" evidence="8">
    <location>
        <begin position="162"/>
        <end position="183"/>
    </location>
</feature>
<sequence length="184" mass="19418">MTGSYIEEIISFLFMAFALGMDAFSVSLGLGMQKLRLKRIALVGLAIGIFHIMMPFIGIILGKFISGAIGNFAVLAGGVLLLGIGIQMIINAFIHDSKQMLDPKGFGLLAIAFTVSLDSFSVGLGLGMYGAKTAIVIITFGVISMLLTWIGLLLGRKVHGFLGIYNEILGGSILCGFGLNLLIG</sequence>
<keyword evidence="6 8" id="KW-0472">Membrane</keyword>
<evidence type="ECO:0000313" key="10">
    <source>
        <dbReference type="Proteomes" id="UP000037854"/>
    </source>
</evidence>
<keyword evidence="2 8" id="KW-1003">Cell membrane</keyword>